<gene>
    <name evidence="2" type="ORF">FAZ98_24315</name>
</gene>
<name>A0A7Z2GNQ1_9BURK</name>
<accession>A0A7Z2GNQ1</accession>
<reference evidence="2 3" key="1">
    <citation type="submission" date="2019-12" db="EMBL/GenBank/DDBJ databases">
        <title>Paraburkholderia acidiphila 7Q-K02 sp. nov and Paraburkholderia acidisoli DHF22 sp. nov., two strains isolated from forest soil.</title>
        <authorList>
            <person name="Gao Z."/>
            <person name="Qiu L."/>
        </authorList>
    </citation>
    <scope>NUCLEOTIDE SEQUENCE [LARGE SCALE GENOMIC DNA]</scope>
    <source>
        <strain evidence="2 3">DHF22</strain>
    </source>
</reference>
<dbReference type="OrthoDB" id="8852824at2"/>
<evidence type="ECO:0000313" key="2">
    <source>
        <dbReference type="EMBL" id="QGZ64930.1"/>
    </source>
</evidence>
<dbReference type="KEGG" id="pacs:FAZ98_24315"/>
<feature type="compositionally biased region" description="Polar residues" evidence="1">
    <location>
        <begin position="59"/>
        <end position="74"/>
    </location>
</feature>
<feature type="region of interest" description="Disordered" evidence="1">
    <location>
        <begin position="1"/>
        <end position="74"/>
    </location>
</feature>
<evidence type="ECO:0000256" key="1">
    <source>
        <dbReference type="SAM" id="MobiDB-lite"/>
    </source>
</evidence>
<keyword evidence="3" id="KW-1185">Reference proteome</keyword>
<protein>
    <submittedName>
        <fullName evidence="2">Uncharacterized protein</fullName>
    </submittedName>
</protein>
<dbReference type="EMBL" id="CP046915">
    <property type="protein sequence ID" value="QGZ64930.1"/>
    <property type="molecule type" value="Genomic_DNA"/>
</dbReference>
<organism evidence="2 3">
    <name type="scientific">Paraburkholderia acidisoli</name>
    <dbReference type="NCBI Taxonomy" id="2571748"/>
    <lineage>
        <taxon>Bacteria</taxon>
        <taxon>Pseudomonadati</taxon>
        <taxon>Pseudomonadota</taxon>
        <taxon>Betaproteobacteria</taxon>
        <taxon>Burkholderiales</taxon>
        <taxon>Burkholderiaceae</taxon>
        <taxon>Paraburkholderia</taxon>
    </lineage>
</organism>
<dbReference type="Proteomes" id="UP000433577">
    <property type="component" value="Chromosome 3"/>
</dbReference>
<feature type="compositionally biased region" description="Basic and acidic residues" evidence="1">
    <location>
        <begin position="8"/>
        <end position="57"/>
    </location>
</feature>
<proteinExistence type="predicted"/>
<dbReference type="RefSeq" id="WP_158954845.1">
    <property type="nucleotide sequence ID" value="NZ_CP046915.1"/>
</dbReference>
<sequence>MKPGNVEPHTKRPQHEGSEPVGRNESHDTRSVGRQAQRDLERGLQDTDRRGGDDYQRRTGGSSPDNGSTPKERH</sequence>
<evidence type="ECO:0000313" key="3">
    <source>
        <dbReference type="Proteomes" id="UP000433577"/>
    </source>
</evidence>
<dbReference type="AlphaFoldDB" id="A0A7Z2GNQ1"/>